<keyword evidence="2" id="KW-1185">Reference proteome</keyword>
<evidence type="ECO:0000313" key="1">
    <source>
        <dbReference type="EMBL" id="MDG4944987.1"/>
    </source>
</evidence>
<dbReference type="AlphaFoldDB" id="A0A9X4MY86"/>
<sequence length="81" mass="9528">MKNLFYINNLDWWVLLLPHPKIASRFDYEVYKTKTSCFPLLKGIKTENQPIRVQQISVGITKKQVQLLDIELNKLIKDLLA</sequence>
<dbReference type="EMBL" id="JANCMU010000001">
    <property type="protein sequence ID" value="MDG4944987.1"/>
    <property type="molecule type" value="Genomic_DNA"/>
</dbReference>
<organism evidence="1 2">
    <name type="scientific">Profundicola chukchiensis</name>
    <dbReference type="NCBI Taxonomy" id="2961959"/>
    <lineage>
        <taxon>Bacteria</taxon>
        <taxon>Pseudomonadati</taxon>
        <taxon>Bacteroidota</taxon>
        <taxon>Flavobacteriia</taxon>
        <taxon>Flavobacteriales</taxon>
        <taxon>Weeksellaceae</taxon>
        <taxon>Profundicola</taxon>
    </lineage>
</organism>
<accession>A0A9X4MY86</accession>
<gene>
    <name evidence="1" type="ORF">NMK71_01035</name>
</gene>
<evidence type="ECO:0000313" key="2">
    <source>
        <dbReference type="Proteomes" id="UP001152599"/>
    </source>
</evidence>
<comment type="caution">
    <text evidence="1">The sequence shown here is derived from an EMBL/GenBank/DDBJ whole genome shotgun (WGS) entry which is preliminary data.</text>
</comment>
<dbReference type="RefSeq" id="WP_304419738.1">
    <property type="nucleotide sequence ID" value="NZ_JANCMU010000001.1"/>
</dbReference>
<reference evidence="1" key="1">
    <citation type="submission" date="2022-07" db="EMBL/GenBank/DDBJ databases">
        <title>Description and genome-wide analysis of Profundicola chukchiensis gen. nov., sp. nov., marine bacteria isolated from bottom sediments of the Chukchi Sea.</title>
        <authorList>
            <person name="Romanenko L."/>
            <person name="Otstavnykh N."/>
            <person name="Kurilenko V."/>
            <person name="Eremeev V."/>
            <person name="Velansky P."/>
            <person name="Mikhailov V."/>
            <person name="Isaeva M."/>
        </authorList>
    </citation>
    <scope>NUCLEOTIDE SEQUENCE</scope>
    <source>
        <strain evidence="1">KMM 9713</strain>
    </source>
</reference>
<name>A0A9X4MY86_9FLAO</name>
<protein>
    <submittedName>
        <fullName evidence="1">Uncharacterized protein</fullName>
    </submittedName>
</protein>
<dbReference type="Proteomes" id="UP001152599">
    <property type="component" value="Unassembled WGS sequence"/>
</dbReference>
<proteinExistence type="predicted"/>